<keyword evidence="2" id="KW-1185">Reference proteome</keyword>
<protein>
    <submittedName>
        <fullName evidence="1">Uncharacterized protein</fullName>
    </submittedName>
</protein>
<dbReference type="EMBL" id="NHYE01005439">
    <property type="protein sequence ID" value="PPQ72787.1"/>
    <property type="molecule type" value="Genomic_DNA"/>
</dbReference>
<evidence type="ECO:0000313" key="1">
    <source>
        <dbReference type="EMBL" id="PPQ72787.1"/>
    </source>
</evidence>
<sequence length="89" mass="10265">MLPWDLLLDLFGPLDQLESVSSRPLGTLRITFDFMLSRDHDLPPLEEVHIKRITSLKAAGRSLRIDYRPYTQDIWLTTSDLLQQSPNSV</sequence>
<comment type="caution">
    <text evidence="1">The sequence shown here is derived from an EMBL/GenBank/DDBJ whole genome shotgun (WGS) entry which is preliminary data.</text>
</comment>
<proteinExistence type="predicted"/>
<name>A0A409W2Q5_9AGAR</name>
<reference evidence="1 2" key="1">
    <citation type="journal article" date="2018" name="Evol. Lett.">
        <title>Horizontal gene cluster transfer increased hallucinogenic mushroom diversity.</title>
        <authorList>
            <person name="Reynolds H.T."/>
            <person name="Vijayakumar V."/>
            <person name="Gluck-Thaler E."/>
            <person name="Korotkin H.B."/>
            <person name="Matheny P.B."/>
            <person name="Slot J.C."/>
        </authorList>
    </citation>
    <scope>NUCLEOTIDE SEQUENCE [LARGE SCALE GENOMIC DNA]</scope>
    <source>
        <strain evidence="1 2">SRW20</strain>
    </source>
</reference>
<dbReference type="InParanoid" id="A0A409W2Q5"/>
<evidence type="ECO:0000313" key="2">
    <source>
        <dbReference type="Proteomes" id="UP000284706"/>
    </source>
</evidence>
<gene>
    <name evidence="1" type="ORF">CVT26_003316</name>
</gene>
<dbReference type="AlphaFoldDB" id="A0A409W2Q5"/>
<accession>A0A409W2Q5</accession>
<dbReference type="Proteomes" id="UP000284706">
    <property type="component" value="Unassembled WGS sequence"/>
</dbReference>
<organism evidence="1 2">
    <name type="scientific">Gymnopilus dilepis</name>
    <dbReference type="NCBI Taxonomy" id="231916"/>
    <lineage>
        <taxon>Eukaryota</taxon>
        <taxon>Fungi</taxon>
        <taxon>Dikarya</taxon>
        <taxon>Basidiomycota</taxon>
        <taxon>Agaricomycotina</taxon>
        <taxon>Agaricomycetes</taxon>
        <taxon>Agaricomycetidae</taxon>
        <taxon>Agaricales</taxon>
        <taxon>Agaricineae</taxon>
        <taxon>Hymenogastraceae</taxon>
        <taxon>Gymnopilus</taxon>
    </lineage>
</organism>